<dbReference type="RefSeq" id="WP_097442832.1">
    <property type="nucleotide sequence ID" value="NZ_NBWU01000004.1"/>
</dbReference>
<feature type="transmembrane region" description="Helical" evidence="1">
    <location>
        <begin position="12"/>
        <end position="32"/>
    </location>
</feature>
<gene>
    <name evidence="3" type="ORF">B7P33_12710</name>
</gene>
<dbReference type="InterPro" id="IPR050640">
    <property type="entry name" value="Bact_2-comp_sensor_kinase"/>
</dbReference>
<feature type="transmembrane region" description="Helical" evidence="1">
    <location>
        <begin position="44"/>
        <end position="62"/>
    </location>
</feature>
<reference evidence="3 4" key="1">
    <citation type="submission" date="2017-04" db="EMBL/GenBank/DDBJ databases">
        <title>A new member of the family Flavobacteriaceae isolated from ascidians.</title>
        <authorList>
            <person name="Chen L."/>
        </authorList>
    </citation>
    <scope>NUCLEOTIDE SEQUENCE [LARGE SCALE GENOMIC DNA]</scope>
    <source>
        <strain evidence="3 4">HQA918</strain>
    </source>
</reference>
<evidence type="ECO:0000313" key="3">
    <source>
        <dbReference type="EMBL" id="PCE64089.1"/>
    </source>
</evidence>
<dbReference type="Proteomes" id="UP000219559">
    <property type="component" value="Unassembled WGS sequence"/>
</dbReference>
<dbReference type="GO" id="GO:0000155">
    <property type="term" value="F:phosphorelay sensor kinase activity"/>
    <property type="evidence" value="ECO:0007669"/>
    <property type="project" value="InterPro"/>
</dbReference>
<dbReference type="InterPro" id="IPR036890">
    <property type="entry name" value="HATPase_C_sf"/>
</dbReference>
<dbReference type="Gene3D" id="3.30.565.10">
    <property type="entry name" value="Histidine kinase-like ATPase, C-terminal domain"/>
    <property type="match status" value="1"/>
</dbReference>
<keyword evidence="1" id="KW-0812">Transmembrane</keyword>
<dbReference type="PANTHER" id="PTHR34220:SF7">
    <property type="entry name" value="SENSOR HISTIDINE KINASE YPDA"/>
    <property type="match status" value="1"/>
</dbReference>
<dbReference type="PANTHER" id="PTHR34220">
    <property type="entry name" value="SENSOR HISTIDINE KINASE YPDA"/>
    <property type="match status" value="1"/>
</dbReference>
<evidence type="ECO:0000256" key="1">
    <source>
        <dbReference type="SAM" id="Phobius"/>
    </source>
</evidence>
<feature type="domain" description="Signal transduction histidine kinase internal region" evidence="2">
    <location>
        <begin position="159"/>
        <end position="238"/>
    </location>
</feature>
<evidence type="ECO:0000259" key="2">
    <source>
        <dbReference type="Pfam" id="PF06580"/>
    </source>
</evidence>
<keyword evidence="1" id="KW-1133">Transmembrane helix</keyword>
<keyword evidence="4" id="KW-1185">Reference proteome</keyword>
<dbReference type="OrthoDB" id="9809908at2"/>
<dbReference type="InterPro" id="IPR010559">
    <property type="entry name" value="Sig_transdc_His_kin_internal"/>
</dbReference>
<dbReference type="AlphaFoldDB" id="A0A2A4G550"/>
<sequence>MLERIIDGKYRLGYHLIFWVVYVALYTVMWGGYDDNYWEECQQILFLLPTQIVPTYITLYYLMPRFLYRKKTGLFILWSLVLTVVMALIYRYLNWAFLYHWFNPENEYWKTPVWYLPKVMHSLIQVYYPIFVAMAIKLQLFYYAKDKRNKELEKEKVATELKFLKSQIHPHFLFNTLNSIYSLSLSKSDKTPKAVLGLSKFMDYMLYECNDRFISIGREWEQLMNLVELERLRYSDSLTINTNKTIDRPDALIPALLLLPFVENAFKHGVDSELDDSWIHINLSLQQYQLNFLVENSRTPKLEGKKDLDTDKNIGLKNVKRRLQLFYPDRHNLRILEEAESFLVKLEIDLGKLPETWIDGKTN</sequence>
<evidence type="ECO:0000313" key="4">
    <source>
        <dbReference type="Proteomes" id="UP000219559"/>
    </source>
</evidence>
<dbReference type="EMBL" id="NBWU01000004">
    <property type="protein sequence ID" value="PCE64089.1"/>
    <property type="molecule type" value="Genomic_DNA"/>
</dbReference>
<proteinExistence type="predicted"/>
<protein>
    <recommendedName>
        <fullName evidence="2">Signal transduction histidine kinase internal region domain-containing protein</fullName>
    </recommendedName>
</protein>
<feature type="transmembrane region" description="Helical" evidence="1">
    <location>
        <begin position="74"/>
        <end position="93"/>
    </location>
</feature>
<feature type="transmembrane region" description="Helical" evidence="1">
    <location>
        <begin position="126"/>
        <end position="144"/>
    </location>
</feature>
<accession>A0A2A4G550</accession>
<dbReference type="Pfam" id="PF06580">
    <property type="entry name" value="His_kinase"/>
    <property type="match status" value="1"/>
</dbReference>
<name>A0A2A4G550_9FLAO</name>
<comment type="caution">
    <text evidence="3">The sequence shown here is derived from an EMBL/GenBank/DDBJ whole genome shotgun (WGS) entry which is preliminary data.</text>
</comment>
<organism evidence="3 4">
    <name type="scientific">Sediminicola luteus</name>
    <dbReference type="NCBI Taxonomy" id="319238"/>
    <lineage>
        <taxon>Bacteria</taxon>
        <taxon>Pseudomonadati</taxon>
        <taxon>Bacteroidota</taxon>
        <taxon>Flavobacteriia</taxon>
        <taxon>Flavobacteriales</taxon>
        <taxon>Flavobacteriaceae</taxon>
        <taxon>Sediminicola</taxon>
    </lineage>
</organism>
<dbReference type="GO" id="GO:0016020">
    <property type="term" value="C:membrane"/>
    <property type="evidence" value="ECO:0007669"/>
    <property type="project" value="InterPro"/>
</dbReference>
<keyword evidence="1" id="KW-0472">Membrane</keyword>